<dbReference type="PROSITE" id="PS51746">
    <property type="entry name" value="PPM_2"/>
    <property type="match status" value="1"/>
</dbReference>
<comment type="caution">
    <text evidence="2">The sequence shown here is derived from an EMBL/GenBank/DDBJ whole genome shotgun (WGS) entry which is preliminary data.</text>
</comment>
<dbReference type="PANTHER" id="PTHR13832">
    <property type="entry name" value="PROTEIN PHOSPHATASE 2C"/>
    <property type="match status" value="1"/>
</dbReference>
<dbReference type="OrthoDB" id="9801841at2"/>
<keyword evidence="3" id="KW-1185">Reference proteome</keyword>
<dbReference type="PANTHER" id="PTHR13832:SF827">
    <property type="entry name" value="PROTEIN PHOSPHATASE 1L"/>
    <property type="match status" value="1"/>
</dbReference>
<dbReference type="SUPFAM" id="SSF81606">
    <property type="entry name" value="PP2C-like"/>
    <property type="match status" value="1"/>
</dbReference>
<dbReference type="AlphaFoldDB" id="A0A844B5W1"/>
<evidence type="ECO:0000313" key="2">
    <source>
        <dbReference type="EMBL" id="MRH21070.1"/>
    </source>
</evidence>
<dbReference type="SMART" id="SM00332">
    <property type="entry name" value="PP2Cc"/>
    <property type="match status" value="1"/>
</dbReference>
<dbReference type="GO" id="GO:0004722">
    <property type="term" value="F:protein serine/threonine phosphatase activity"/>
    <property type="evidence" value="ECO:0007669"/>
    <property type="project" value="InterPro"/>
</dbReference>
<dbReference type="InterPro" id="IPR036457">
    <property type="entry name" value="PPM-type-like_dom_sf"/>
</dbReference>
<feature type="domain" description="PPM-type phosphatase" evidence="1">
    <location>
        <begin position="20"/>
        <end position="249"/>
    </location>
</feature>
<organism evidence="2 3">
    <name type="scientific">Rhodovulum strictum</name>
    <dbReference type="NCBI Taxonomy" id="58314"/>
    <lineage>
        <taxon>Bacteria</taxon>
        <taxon>Pseudomonadati</taxon>
        <taxon>Pseudomonadota</taxon>
        <taxon>Alphaproteobacteria</taxon>
        <taxon>Rhodobacterales</taxon>
        <taxon>Paracoccaceae</taxon>
        <taxon>Rhodovulum</taxon>
    </lineage>
</organism>
<evidence type="ECO:0000259" key="1">
    <source>
        <dbReference type="PROSITE" id="PS51746"/>
    </source>
</evidence>
<dbReference type="RefSeq" id="WP_153748380.1">
    <property type="nucleotide sequence ID" value="NZ_BAAADI010000011.1"/>
</dbReference>
<reference evidence="2 3" key="1">
    <citation type="submission" date="2019-11" db="EMBL/GenBank/DDBJ databases">
        <title>Draft Whole-Genome sequence of the marine photosynthetic bacterium Rhodovulum strictum DSM 11289.</title>
        <authorList>
            <person name="Kyndt J.A."/>
            <person name="Meyer T.E."/>
        </authorList>
    </citation>
    <scope>NUCLEOTIDE SEQUENCE [LARGE SCALE GENOMIC DNA]</scope>
    <source>
        <strain evidence="2 3">DSM 11289</strain>
    </source>
</reference>
<dbReference type="Pfam" id="PF13672">
    <property type="entry name" value="PP2C_2"/>
    <property type="match status" value="1"/>
</dbReference>
<dbReference type="Gene3D" id="3.60.40.10">
    <property type="entry name" value="PPM-type phosphatase domain"/>
    <property type="match status" value="1"/>
</dbReference>
<dbReference type="InterPro" id="IPR015655">
    <property type="entry name" value="PP2C"/>
</dbReference>
<sequence length="252" mass="25660">MSASTPRVPVPGLDMPRPVGAGLTHRGLVRTRNEDAILTDPDSGELWAVADGMGGHAAGDVASDMVIDALAGLPDSAAPVAAMIERLEAANGAIGARARAEGWGQIGATVVATMIRNAVAHLVWAGDSRGYLMRGGHLRLLTRDHTLVQDLVDRGALGADQAESHPDSHVVTRAVGMGSGFAAESLSVPVVPGDRLLLCSDGLPRCVSQQDIAAILGRADAPAETCRALVAAALAAGAPDNVSVIVIGIEEG</sequence>
<name>A0A844B5W1_9RHOB</name>
<proteinExistence type="predicted"/>
<dbReference type="EMBL" id="WJPO01000011">
    <property type="protein sequence ID" value="MRH21070.1"/>
    <property type="molecule type" value="Genomic_DNA"/>
</dbReference>
<accession>A0A844B5W1</accession>
<dbReference type="CDD" id="cd00143">
    <property type="entry name" value="PP2Cc"/>
    <property type="match status" value="1"/>
</dbReference>
<protein>
    <submittedName>
        <fullName evidence="2">SpoIIE family protein phosphatase</fullName>
    </submittedName>
</protein>
<dbReference type="InterPro" id="IPR001932">
    <property type="entry name" value="PPM-type_phosphatase-like_dom"/>
</dbReference>
<evidence type="ECO:0000313" key="3">
    <source>
        <dbReference type="Proteomes" id="UP000466730"/>
    </source>
</evidence>
<dbReference type="SMART" id="SM00331">
    <property type="entry name" value="PP2C_SIG"/>
    <property type="match status" value="1"/>
</dbReference>
<dbReference type="Proteomes" id="UP000466730">
    <property type="component" value="Unassembled WGS sequence"/>
</dbReference>
<gene>
    <name evidence="2" type="ORF">GH815_08685</name>
</gene>